<name>A0ABN2RAR4_9ACTN</name>
<dbReference type="Proteomes" id="UP001499854">
    <property type="component" value="Unassembled WGS sequence"/>
</dbReference>
<evidence type="ECO:0000313" key="2">
    <source>
        <dbReference type="Proteomes" id="UP001499854"/>
    </source>
</evidence>
<dbReference type="EMBL" id="BAAAQM010000011">
    <property type="protein sequence ID" value="GAA1966263.1"/>
    <property type="molecule type" value="Genomic_DNA"/>
</dbReference>
<sequence length="83" mass="8852">MTGGVSIARLARAGIFCRADQTVYCTVRAVGRGPAPNGGLLAREEGDSVEAEIDRVVSDGLPFVLKARTCGKYARQVLLWSPM</sequence>
<evidence type="ECO:0000313" key="1">
    <source>
        <dbReference type="EMBL" id="GAA1966263.1"/>
    </source>
</evidence>
<organism evidence="1 2">
    <name type="scientific">Catenulispora subtropica</name>
    <dbReference type="NCBI Taxonomy" id="450798"/>
    <lineage>
        <taxon>Bacteria</taxon>
        <taxon>Bacillati</taxon>
        <taxon>Actinomycetota</taxon>
        <taxon>Actinomycetes</taxon>
        <taxon>Catenulisporales</taxon>
        <taxon>Catenulisporaceae</taxon>
        <taxon>Catenulispora</taxon>
    </lineage>
</organism>
<accession>A0ABN2RAR4</accession>
<reference evidence="1 2" key="1">
    <citation type="journal article" date="2019" name="Int. J. Syst. Evol. Microbiol.">
        <title>The Global Catalogue of Microorganisms (GCM) 10K type strain sequencing project: providing services to taxonomists for standard genome sequencing and annotation.</title>
        <authorList>
            <consortium name="The Broad Institute Genomics Platform"/>
            <consortium name="The Broad Institute Genome Sequencing Center for Infectious Disease"/>
            <person name="Wu L."/>
            <person name="Ma J."/>
        </authorList>
    </citation>
    <scope>NUCLEOTIDE SEQUENCE [LARGE SCALE GENOMIC DNA]</scope>
    <source>
        <strain evidence="1 2">JCM 16013</strain>
    </source>
</reference>
<protein>
    <submittedName>
        <fullName evidence="1">Uncharacterized protein</fullName>
    </submittedName>
</protein>
<comment type="caution">
    <text evidence="1">The sequence shown here is derived from an EMBL/GenBank/DDBJ whole genome shotgun (WGS) entry which is preliminary data.</text>
</comment>
<proteinExistence type="predicted"/>
<keyword evidence="2" id="KW-1185">Reference proteome</keyword>
<gene>
    <name evidence="1" type="ORF">GCM10009838_24990</name>
</gene>